<evidence type="ECO:0000313" key="17">
    <source>
        <dbReference type="Proteomes" id="UP001218423"/>
    </source>
</evidence>
<accession>A0AAJ5Z9W2</accession>
<feature type="region of interest" description="Disordered" evidence="14">
    <location>
        <begin position="64"/>
        <end position="83"/>
    </location>
</feature>
<feature type="binding site" evidence="13">
    <location>
        <position position="506"/>
    </location>
    <ligand>
        <name>Zn(2+)</name>
        <dbReference type="ChEBI" id="CHEBI:29105"/>
    </ligand>
</feature>
<feature type="binding site" evidence="13">
    <location>
        <begin position="358"/>
        <end position="360"/>
    </location>
    <ligand>
        <name>substrate</name>
    </ligand>
</feature>
<comment type="similarity">
    <text evidence="12 13">Belongs to the ThiC family.</text>
</comment>
<feature type="binding site" evidence="13">
    <location>
        <position position="589"/>
    </location>
    <ligand>
        <name>[4Fe-4S] cluster</name>
        <dbReference type="ChEBI" id="CHEBI:49883"/>
        <note>4Fe-4S-S-AdoMet</note>
    </ligand>
</feature>
<dbReference type="InterPro" id="IPR025747">
    <property type="entry name" value="ThiC-associated_dom"/>
</dbReference>
<evidence type="ECO:0000256" key="3">
    <source>
        <dbReference type="ARBA" id="ARBA00022485"/>
    </source>
</evidence>
<dbReference type="Gene3D" id="3.20.20.540">
    <property type="entry name" value="Radical SAM ThiC family, central domain"/>
    <property type="match status" value="1"/>
</dbReference>
<dbReference type="Proteomes" id="UP001218423">
    <property type="component" value="Chromosome"/>
</dbReference>
<feature type="binding site" evidence="13">
    <location>
        <position position="273"/>
    </location>
    <ligand>
        <name>substrate</name>
    </ligand>
</feature>
<dbReference type="EC" id="4.1.99.17" evidence="13"/>
<evidence type="ECO:0000256" key="7">
    <source>
        <dbReference type="ARBA" id="ARBA00022977"/>
    </source>
</evidence>
<comment type="function">
    <text evidence="1 13">Catalyzes the synthesis of the hydroxymethylpyrimidine phosphate (HMP-P) moiety of thiamine from aminoimidazole ribotide (AIR) in a radical S-adenosyl-L-methionine (SAM)-dependent reaction.</text>
</comment>
<keyword evidence="5 13" id="KW-0479">Metal-binding</keyword>
<dbReference type="GO" id="GO:0008270">
    <property type="term" value="F:zinc ion binding"/>
    <property type="evidence" value="ECO:0007669"/>
    <property type="project" value="UniProtKB-UniRule"/>
</dbReference>
<dbReference type="SFLD" id="SFLDF00407">
    <property type="entry name" value="phosphomethylpyrimidine_syntha"/>
    <property type="match status" value="1"/>
</dbReference>
<evidence type="ECO:0000256" key="1">
    <source>
        <dbReference type="ARBA" id="ARBA00003175"/>
    </source>
</evidence>
<evidence type="ECO:0000256" key="4">
    <source>
        <dbReference type="ARBA" id="ARBA00022691"/>
    </source>
</evidence>
<feature type="binding site" evidence="13">
    <location>
        <position position="338"/>
    </location>
    <ligand>
        <name>substrate</name>
    </ligand>
</feature>
<dbReference type="NCBIfam" id="NF009895">
    <property type="entry name" value="PRK13352.1"/>
    <property type="match status" value="1"/>
</dbReference>
<comment type="pathway">
    <text evidence="2 13">Cofactor biosynthesis; thiamine diphosphate biosynthesis.</text>
</comment>
<comment type="cofactor">
    <cofactor evidence="13">
        <name>[4Fe-4S] cluster</name>
        <dbReference type="ChEBI" id="CHEBI:49883"/>
    </cofactor>
    <text evidence="13">Binds 1 [4Fe-4S] cluster per subunit. The cluster is coordinated with 3 cysteines and an exchangeable S-adenosyl-L-methionine.</text>
</comment>
<dbReference type="EMBL" id="CP120942">
    <property type="protein sequence ID" value="WFF97665.1"/>
    <property type="molecule type" value="Genomic_DNA"/>
</dbReference>
<evidence type="ECO:0000256" key="6">
    <source>
        <dbReference type="ARBA" id="ARBA00022833"/>
    </source>
</evidence>
<keyword evidence="3 13" id="KW-0004">4Fe-4S</keyword>
<evidence type="ECO:0000256" key="11">
    <source>
        <dbReference type="ARBA" id="ARBA00050218"/>
    </source>
</evidence>
<feature type="binding site" evidence="13">
    <location>
        <position position="244"/>
    </location>
    <ligand>
        <name>substrate</name>
    </ligand>
</feature>
<organism evidence="16 17">
    <name type="scientific">Aeromonas caviae</name>
    <name type="common">Aeromonas punctata</name>
    <dbReference type="NCBI Taxonomy" id="648"/>
    <lineage>
        <taxon>Bacteria</taxon>
        <taxon>Pseudomonadati</taxon>
        <taxon>Pseudomonadota</taxon>
        <taxon>Gammaproteobacteria</taxon>
        <taxon>Aeromonadales</taxon>
        <taxon>Aeromonadaceae</taxon>
        <taxon>Aeromonas</taxon>
    </lineage>
</organism>
<feature type="binding site" evidence="13">
    <location>
        <position position="302"/>
    </location>
    <ligand>
        <name>substrate</name>
    </ligand>
</feature>
<dbReference type="GO" id="GO:0005829">
    <property type="term" value="C:cytosol"/>
    <property type="evidence" value="ECO:0007669"/>
    <property type="project" value="TreeGrafter"/>
</dbReference>
<dbReference type="GO" id="GO:0070284">
    <property type="term" value="F:phosphomethylpyrimidine synthase activity"/>
    <property type="evidence" value="ECO:0007669"/>
    <property type="project" value="UniProtKB-EC"/>
</dbReference>
<keyword evidence="4 13" id="KW-0949">S-adenosyl-L-methionine</keyword>
<keyword evidence="7 13" id="KW-0784">Thiamine biosynthesis</keyword>
<dbReference type="InterPro" id="IPR037509">
    <property type="entry name" value="ThiC"/>
</dbReference>
<dbReference type="HAMAP" id="MF_00089">
    <property type="entry name" value="ThiC"/>
    <property type="match status" value="1"/>
</dbReference>
<dbReference type="RefSeq" id="WP_277856367.1">
    <property type="nucleotide sequence ID" value="NZ_CP120942.1"/>
</dbReference>
<keyword evidence="9 13" id="KW-0411">Iron-sulfur</keyword>
<dbReference type="GO" id="GO:0051539">
    <property type="term" value="F:4 iron, 4 sulfur cluster binding"/>
    <property type="evidence" value="ECO:0007669"/>
    <property type="project" value="UniProtKB-KW"/>
</dbReference>
<dbReference type="AlphaFoldDB" id="A0AAJ5Z9W2"/>
<feature type="binding site" evidence="13">
    <location>
        <position position="438"/>
    </location>
    <ligand>
        <name>substrate</name>
    </ligand>
</feature>
<feature type="binding site" evidence="13">
    <location>
        <position position="594"/>
    </location>
    <ligand>
        <name>[4Fe-4S] cluster</name>
        <dbReference type="ChEBI" id="CHEBI:49883"/>
        <note>4Fe-4S-S-AdoMet</note>
    </ligand>
</feature>
<dbReference type="NCBIfam" id="NF006763">
    <property type="entry name" value="PRK09284.1"/>
    <property type="match status" value="1"/>
</dbReference>
<keyword evidence="6 13" id="KW-0862">Zinc</keyword>
<dbReference type="NCBIfam" id="TIGR00190">
    <property type="entry name" value="thiC"/>
    <property type="match status" value="1"/>
</dbReference>
<dbReference type="PANTHER" id="PTHR30557:SF1">
    <property type="entry name" value="PHOSPHOMETHYLPYRIMIDINE SYNTHASE, CHLOROPLASTIC"/>
    <property type="match status" value="1"/>
</dbReference>
<gene>
    <name evidence="13 16" type="primary">thiC</name>
    <name evidence="16" type="ORF">P5S46_18860</name>
</gene>
<reference evidence="16" key="1">
    <citation type="submission" date="2023-03" db="EMBL/GenBank/DDBJ databases">
        <title>Aeromonas caviae strain AC1520.</title>
        <authorList>
            <person name="Xie T."/>
            <person name="Zhang Q."/>
            <person name="Deng J."/>
            <person name="Li X."/>
        </authorList>
    </citation>
    <scope>NUCLEOTIDE SEQUENCE</scope>
    <source>
        <strain evidence="16">AC1520</strain>
    </source>
</reference>
<sequence length="680" mass="76151">MSTNVSDTTKSSRREQRSSAQTFIDNLKGMAHPNSRRIFIQGSRPDIRVPLREIQLADTFVGGTKDAPQFEPNEPVPVYDTSGPYGEEAAPIDVRRGLPRLREAWVLERADTDALEGLSSTFTQERLADEGLDHLRFEHLPKPRRAKPGRRVTQLHYARAGIVTPEMEFIAIRENMGRERVRSELLRTQHPGQGFGARLPQNITPEFVRDEVAAGRAIIPSNINHPEAEPMIIGRNFLVKINANIGNSAVTSSIEEEVEKLVWSTRWGADTVMDLSTGRYIHETREWILRNSPVPIGTVPIYQALEKTNGIAEDLTWELFRDTLLEQAEQGVDYFTIHAGVLLRFVPMTAKRLTGIVSRGGSIMAKWCLSHHKENFLYEHFREICEICAAYDVSLSLGDGLRPGSVYDANDEAQFAELRTLGELTKIAWEYDVQVMIEGPGHVPMHMIERNMTEQLEHCHEAPFYTLGPLTTDIAPGYDHFTSGIGAALIGWYGCAMLCYVTPKEHLGLPNKEDVKQGLITYKIAAHAADLAKGHPGAQIRDNAMSKARFEFRWEDQFNLALDPDTARAYHDETLPQESGKVAHFCSMCGPKFCSMKITQDVRDYAAKLEAVEIKLVGMDGQQERVVAEVESVMARKETETFKQADVESGMARMAETFKETGGEIYHQAATLKQAAGEEA</sequence>
<dbReference type="SFLD" id="SFLDS00113">
    <property type="entry name" value="Radical_SAM_Phosphomethylpyrim"/>
    <property type="match status" value="1"/>
</dbReference>
<feature type="binding site" evidence="13">
    <location>
        <position position="442"/>
    </location>
    <ligand>
        <name>Zn(2+)</name>
        <dbReference type="ChEBI" id="CHEBI:29105"/>
    </ligand>
</feature>
<evidence type="ECO:0000256" key="10">
    <source>
        <dbReference type="ARBA" id="ARBA00023239"/>
    </source>
</evidence>
<comment type="catalytic activity">
    <reaction evidence="11 13">
        <text>5-amino-1-(5-phospho-beta-D-ribosyl)imidazole + S-adenosyl-L-methionine = 4-amino-2-methyl-5-(phosphooxymethyl)pyrimidine + CO + 5'-deoxyadenosine + formate + L-methionine + 3 H(+)</text>
        <dbReference type="Rhea" id="RHEA:24840"/>
        <dbReference type="ChEBI" id="CHEBI:15378"/>
        <dbReference type="ChEBI" id="CHEBI:15740"/>
        <dbReference type="ChEBI" id="CHEBI:17245"/>
        <dbReference type="ChEBI" id="CHEBI:17319"/>
        <dbReference type="ChEBI" id="CHEBI:57844"/>
        <dbReference type="ChEBI" id="CHEBI:58354"/>
        <dbReference type="ChEBI" id="CHEBI:59789"/>
        <dbReference type="ChEBI" id="CHEBI:137981"/>
        <dbReference type="EC" id="4.1.99.17"/>
    </reaction>
</comment>
<dbReference type="PANTHER" id="PTHR30557">
    <property type="entry name" value="THIAMINE BIOSYNTHESIS PROTEIN THIC"/>
    <property type="match status" value="1"/>
</dbReference>
<feature type="binding site" evidence="13">
    <location>
        <position position="586"/>
    </location>
    <ligand>
        <name>[4Fe-4S] cluster</name>
        <dbReference type="ChEBI" id="CHEBI:49883"/>
        <note>4Fe-4S-S-AdoMet</note>
    </ligand>
</feature>
<name>A0AAJ5Z9W2_AERCA</name>
<dbReference type="Gene3D" id="6.10.250.620">
    <property type="match status" value="1"/>
</dbReference>
<protein>
    <recommendedName>
        <fullName evidence="13">Phosphomethylpyrimidine synthase</fullName>
        <ecNumber evidence="13">4.1.99.17</ecNumber>
    </recommendedName>
    <alternativeName>
        <fullName evidence="13">Hydroxymethylpyrimidine phosphate synthase</fullName>
        <shortName evidence="13">HMP-P synthase</shortName>
        <shortName evidence="13">HMP-phosphate synthase</shortName>
        <shortName evidence="13">HMPP synthase</shortName>
    </alternativeName>
    <alternativeName>
        <fullName evidence="13">Thiamine biosynthesis protein ThiC</fullName>
    </alternativeName>
</protein>
<evidence type="ECO:0000256" key="5">
    <source>
        <dbReference type="ARBA" id="ARBA00022723"/>
    </source>
</evidence>
<keyword evidence="10 13" id="KW-0456">Lyase</keyword>
<evidence type="ECO:0000256" key="9">
    <source>
        <dbReference type="ARBA" id="ARBA00023014"/>
    </source>
</evidence>
<evidence type="ECO:0000256" key="13">
    <source>
        <dbReference type="HAMAP-Rule" id="MF_00089"/>
    </source>
</evidence>
<evidence type="ECO:0000259" key="15">
    <source>
        <dbReference type="Pfam" id="PF13667"/>
    </source>
</evidence>
<dbReference type="SFLD" id="SFLDG01114">
    <property type="entry name" value="phosphomethylpyrimidine_syntha"/>
    <property type="match status" value="1"/>
</dbReference>
<dbReference type="InterPro" id="IPR002817">
    <property type="entry name" value="ThiC/BzaA/B"/>
</dbReference>
<dbReference type="Pfam" id="PF01964">
    <property type="entry name" value="ThiC_Rad_SAM"/>
    <property type="match status" value="1"/>
</dbReference>
<dbReference type="GO" id="GO:0009228">
    <property type="term" value="P:thiamine biosynthetic process"/>
    <property type="evidence" value="ECO:0007669"/>
    <property type="project" value="UniProtKB-UniRule"/>
</dbReference>
<feature type="domain" description="ThiC-associated" evidence="15">
    <location>
        <begin position="32"/>
        <end position="112"/>
    </location>
</feature>
<dbReference type="Pfam" id="PF13667">
    <property type="entry name" value="ThiC-associated"/>
    <property type="match status" value="1"/>
</dbReference>
<proteinExistence type="inferred from homology"/>
<comment type="subunit">
    <text evidence="13">Homodimer.</text>
</comment>
<evidence type="ECO:0000313" key="16">
    <source>
        <dbReference type="EMBL" id="WFF97665.1"/>
    </source>
</evidence>
<feature type="binding site" evidence="13">
    <location>
        <begin position="399"/>
        <end position="402"/>
    </location>
    <ligand>
        <name>substrate</name>
    </ligand>
</feature>
<feature type="binding site" evidence="13">
    <location>
        <position position="465"/>
    </location>
    <ligand>
        <name>substrate</name>
    </ligand>
</feature>
<dbReference type="InterPro" id="IPR038521">
    <property type="entry name" value="ThiC/Bza_core_dom"/>
</dbReference>
<dbReference type="FunFam" id="3.20.20.540:FF:000001">
    <property type="entry name" value="Phosphomethylpyrimidine synthase"/>
    <property type="match status" value="1"/>
</dbReference>
<evidence type="ECO:0000256" key="8">
    <source>
        <dbReference type="ARBA" id="ARBA00023004"/>
    </source>
</evidence>
<evidence type="ECO:0000256" key="2">
    <source>
        <dbReference type="ARBA" id="ARBA00004948"/>
    </source>
</evidence>
<keyword evidence="8 13" id="KW-0408">Iron</keyword>
<dbReference type="GO" id="GO:0009229">
    <property type="term" value="P:thiamine diphosphate biosynthetic process"/>
    <property type="evidence" value="ECO:0007669"/>
    <property type="project" value="UniProtKB-UniRule"/>
</dbReference>
<evidence type="ECO:0000256" key="14">
    <source>
        <dbReference type="SAM" id="MobiDB-lite"/>
    </source>
</evidence>
<evidence type="ECO:0000256" key="12">
    <source>
        <dbReference type="ARBA" id="ARBA00061546"/>
    </source>
</evidence>